<dbReference type="Gene3D" id="3.90.1720.10">
    <property type="entry name" value="endopeptidase domain like (from Nostoc punctiforme)"/>
    <property type="match status" value="1"/>
</dbReference>
<sequence length="200" mass="22738">MNDLTIYHKYRSKMRPGDVISYKGEGFISWLILRIDKRSHVSGVVSGPINPMVADMKMIAEADEGEVNIRRLSEKLLYYQGKAWWHQLKPEFDMFRARISAFYWNCVGIHYDYKGIIGQIPAILTGNPNFGRVNSEGSKYWCSEVCGMSLLGTDDYPVIPRELLRGLLPHPDLERLLAGGGLRPGEIARLPVFLPEVQII</sequence>
<dbReference type="EMBL" id="MT144592">
    <property type="protein sequence ID" value="QJH93861.1"/>
    <property type="molecule type" value="Genomic_DNA"/>
</dbReference>
<reference evidence="1" key="1">
    <citation type="submission" date="2020-03" db="EMBL/GenBank/DDBJ databases">
        <title>The deep terrestrial virosphere.</title>
        <authorList>
            <person name="Holmfeldt K."/>
            <person name="Nilsson E."/>
            <person name="Simone D."/>
            <person name="Lopez-Fernandez M."/>
            <person name="Wu X."/>
            <person name="de Brujin I."/>
            <person name="Lundin D."/>
            <person name="Andersson A."/>
            <person name="Bertilsson S."/>
            <person name="Dopson M."/>
        </authorList>
    </citation>
    <scope>NUCLEOTIDE SEQUENCE</scope>
    <source>
        <strain evidence="1">TM448A00842</strain>
        <strain evidence="2">TM448B00141</strain>
    </source>
</reference>
<accession>A0A6H1ZLS7</accession>
<proteinExistence type="predicted"/>
<dbReference type="InterPro" id="IPR038765">
    <property type="entry name" value="Papain-like_cys_pep_sf"/>
</dbReference>
<name>A0A6H1ZLS7_9ZZZZ</name>
<evidence type="ECO:0000313" key="1">
    <source>
        <dbReference type="EMBL" id="QJA48150.1"/>
    </source>
</evidence>
<dbReference type="SUPFAM" id="SSF54001">
    <property type="entry name" value="Cysteine proteinases"/>
    <property type="match status" value="1"/>
</dbReference>
<dbReference type="AlphaFoldDB" id="A0A6H1ZLS7"/>
<gene>
    <name evidence="1" type="ORF">TM448A00842_0013</name>
    <name evidence="2" type="ORF">TM448B00141_0047</name>
</gene>
<evidence type="ECO:0000313" key="2">
    <source>
        <dbReference type="EMBL" id="QJH93861.1"/>
    </source>
</evidence>
<protein>
    <recommendedName>
        <fullName evidence="3">Peptidase</fullName>
    </recommendedName>
</protein>
<dbReference type="EMBL" id="MT144073">
    <property type="protein sequence ID" value="QJA48150.1"/>
    <property type="molecule type" value="Genomic_DNA"/>
</dbReference>
<organism evidence="1">
    <name type="scientific">viral metagenome</name>
    <dbReference type="NCBI Taxonomy" id="1070528"/>
    <lineage>
        <taxon>unclassified sequences</taxon>
        <taxon>metagenomes</taxon>
        <taxon>organismal metagenomes</taxon>
    </lineage>
</organism>
<evidence type="ECO:0008006" key="3">
    <source>
        <dbReference type="Google" id="ProtNLM"/>
    </source>
</evidence>